<protein>
    <submittedName>
        <fullName evidence="1">Uncharacterized protein</fullName>
    </submittedName>
</protein>
<proteinExistence type="predicted"/>
<sequence>MQPFCHLLHEHYFILIHLYYNLCISYRGVLLQGGVFKNDIMVQPKFLYNALSTSQAEEGQ</sequence>
<dbReference type="EMBL" id="GGEC01008156">
    <property type="protein sequence ID" value="MBW88639.1"/>
    <property type="molecule type" value="Transcribed_RNA"/>
</dbReference>
<reference evidence="1" key="1">
    <citation type="submission" date="2018-02" db="EMBL/GenBank/DDBJ databases">
        <title>Rhizophora mucronata_Transcriptome.</title>
        <authorList>
            <person name="Meera S.P."/>
            <person name="Sreeshan A."/>
            <person name="Augustine A."/>
        </authorList>
    </citation>
    <scope>NUCLEOTIDE SEQUENCE</scope>
    <source>
        <tissue evidence="1">Leaf</tissue>
    </source>
</reference>
<dbReference type="AlphaFoldDB" id="A0A2P2J5B1"/>
<evidence type="ECO:0000313" key="1">
    <source>
        <dbReference type="EMBL" id="MBW88639.1"/>
    </source>
</evidence>
<name>A0A2P2J5B1_RHIMU</name>
<organism evidence="1">
    <name type="scientific">Rhizophora mucronata</name>
    <name type="common">Asiatic mangrove</name>
    <dbReference type="NCBI Taxonomy" id="61149"/>
    <lineage>
        <taxon>Eukaryota</taxon>
        <taxon>Viridiplantae</taxon>
        <taxon>Streptophyta</taxon>
        <taxon>Embryophyta</taxon>
        <taxon>Tracheophyta</taxon>
        <taxon>Spermatophyta</taxon>
        <taxon>Magnoliopsida</taxon>
        <taxon>eudicotyledons</taxon>
        <taxon>Gunneridae</taxon>
        <taxon>Pentapetalae</taxon>
        <taxon>rosids</taxon>
        <taxon>fabids</taxon>
        <taxon>Malpighiales</taxon>
        <taxon>Rhizophoraceae</taxon>
        <taxon>Rhizophora</taxon>
    </lineage>
</organism>
<accession>A0A2P2J5B1</accession>